<keyword evidence="2" id="KW-1185">Reference proteome</keyword>
<sequence>APHFVYSLAESQLQNNQCDWSTHNLLMTGHVLWITSIPKSRILAVVFFSYWELAYERMCTNITLAQMRGSACSAQQGESGGMNRVGRSIAAPTRLIKVRSCNIISACGTFKFYSQKHSGPCNSQQLIRTPSPKSLSIVSKATALIQPISYCKSS</sequence>
<protein>
    <submittedName>
        <fullName evidence="1">Uncharacterized protein</fullName>
    </submittedName>
</protein>
<reference evidence="1 2" key="1">
    <citation type="journal article" date="2013" name="PLoS Genet.">
        <title>Comparative genome structure, secondary metabolite, and effector coding capacity across Cochliobolus pathogens.</title>
        <authorList>
            <person name="Condon B.J."/>
            <person name="Leng Y."/>
            <person name="Wu D."/>
            <person name="Bushley K.E."/>
            <person name="Ohm R.A."/>
            <person name="Otillar R."/>
            <person name="Martin J."/>
            <person name="Schackwitz W."/>
            <person name="Grimwood J."/>
            <person name="MohdZainudin N."/>
            <person name="Xue C."/>
            <person name="Wang R."/>
            <person name="Manning V.A."/>
            <person name="Dhillon B."/>
            <person name="Tu Z.J."/>
            <person name="Steffenson B.J."/>
            <person name="Salamov A."/>
            <person name="Sun H."/>
            <person name="Lowry S."/>
            <person name="LaButti K."/>
            <person name="Han J."/>
            <person name="Copeland A."/>
            <person name="Lindquist E."/>
            <person name="Barry K."/>
            <person name="Schmutz J."/>
            <person name="Baker S.E."/>
            <person name="Ciuffetti L.M."/>
            <person name="Grigoriev I.V."/>
            <person name="Zhong S."/>
            <person name="Turgeon B.G."/>
        </authorList>
    </citation>
    <scope>NUCLEOTIDE SEQUENCE [LARGE SCALE GENOMIC DNA]</scope>
    <source>
        <strain evidence="1 2">26-R-13</strain>
    </source>
</reference>
<proteinExistence type="predicted"/>
<dbReference type="RefSeq" id="XP_007718128.1">
    <property type="nucleotide sequence ID" value="XM_007719938.1"/>
</dbReference>
<dbReference type="AlphaFoldDB" id="W6XXV4"/>
<feature type="non-terminal residue" evidence="1">
    <location>
        <position position="1"/>
    </location>
</feature>
<evidence type="ECO:0000313" key="2">
    <source>
        <dbReference type="Proteomes" id="UP000053841"/>
    </source>
</evidence>
<name>W6XXV4_COCC2</name>
<dbReference type="HOGENOM" id="CLU_1708476_0_0_1"/>
<dbReference type="EMBL" id="KI964908">
    <property type="protein sequence ID" value="EUC27564.1"/>
    <property type="molecule type" value="Genomic_DNA"/>
</dbReference>
<dbReference type="Proteomes" id="UP000053841">
    <property type="component" value="Unassembled WGS sequence"/>
</dbReference>
<accession>W6XXV4</accession>
<organism evidence="1 2">
    <name type="scientific">Cochliobolus carbonum (strain 26-R-13)</name>
    <name type="common">Maize leaf spot fungus</name>
    <name type="synonym">Bipolaris zeicola</name>
    <dbReference type="NCBI Taxonomy" id="930089"/>
    <lineage>
        <taxon>Eukaryota</taxon>
        <taxon>Fungi</taxon>
        <taxon>Dikarya</taxon>
        <taxon>Ascomycota</taxon>
        <taxon>Pezizomycotina</taxon>
        <taxon>Dothideomycetes</taxon>
        <taxon>Pleosporomycetidae</taxon>
        <taxon>Pleosporales</taxon>
        <taxon>Pleosporineae</taxon>
        <taxon>Pleosporaceae</taxon>
        <taxon>Bipolaris</taxon>
    </lineage>
</organism>
<gene>
    <name evidence="1" type="ORF">COCCADRAFT_111363</name>
</gene>
<evidence type="ECO:0000313" key="1">
    <source>
        <dbReference type="EMBL" id="EUC27564.1"/>
    </source>
</evidence>
<dbReference type="KEGG" id="bze:COCCADRAFT_111363"/>
<dbReference type="GeneID" id="19144278"/>